<dbReference type="GO" id="GO:0004553">
    <property type="term" value="F:hydrolase activity, hydrolyzing O-glycosyl compounds"/>
    <property type="evidence" value="ECO:0007669"/>
    <property type="project" value="InterPro"/>
</dbReference>
<evidence type="ECO:0000313" key="2">
    <source>
        <dbReference type="Proteomes" id="UP000886890"/>
    </source>
</evidence>
<dbReference type="Proteomes" id="UP000886890">
    <property type="component" value="Unassembled WGS sequence"/>
</dbReference>
<name>A0A9D1XEB2_9FIRM</name>
<dbReference type="AlphaFoldDB" id="A0A9D1XEB2"/>
<comment type="caution">
    <text evidence="1">The sequence shown here is derived from an EMBL/GenBank/DDBJ whole genome shotgun (WGS) entry which is preliminary data.</text>
</comment>
<organism evidence="1 2">
    <name type="scientific">Candidatus Fusicatenibacter merdavium</name>
    <dbReference type="NCBI Taxonomy" id="2838600"/>
    <lineage>
        <taxon>Bacteria</taxon>
        <taxon>Bacillati</taxon>
        <taxon>Bacillota</taxon>
        <taxon>Clostridia</taxon>
        <taxon>Lachnospirales</taxon>
        <taxon>Lachnospiraceae</taxon>
        <taxon>Fusicatenibacter</taxon>
    </lineage>
</organism>
<sequence>METDKNARVLEPFQTEGDEMLDECFLAGNFLDDVIAQNRKLTGKAALLPGWMFGYLQSRERYETEKEIEDTVERFRKTGLGLAGMEGRRNHAAPACVRLSGGCGGLQSER</sequence>
<dbReference type="Gene3D" id="3.20.20.80">
    <property type="entry name" value="Glycosidases"/>
    <property type="match status" value="1"/>
</dbReference>
<accession>A0A9D1XEB2</accession>
<dbReference type="EMBL" id="DXEK01000035">
    <property type="protein sequence ID" value="HIX76385.1"/>
    <property type="molecule type" value="Genomic_DNA"/>
</dbReference>
<protein>
    <submittedName>
        <fullName evidence="1">Uncharacterized protein</fullName>
    </submittedName>
</protein>
<evidence type="ECO:0000313" key="1">
    <source>
        <dbReference type="EMBL" id="HIX76385.1"/>
    </source>
</evidence>
<dbReference type="GO" id="GO:0005975">
    <property type="term" value="P:carbohydrate metabolic process"/>
    <property type="evidence" value="ECO:0007669"/>
    <property type="project" value="InterPro"/>
</dbReference>
<reference evidence="1" key="1">
    <citation type="journal article" date="2021" name="PeerJ">
        <title>Extensive microbial diversity within the chicken gut microbiome revealed by metagenomics and culture.</title>
        <authorList>
            <person name="Gilroy R."/>
            <person name="Ravi A."/>
            <person name="Getino M."/>
            <person name="Pursley I."/>
            <person name="Horton D.L."/>
            <person name="Alikhan N.F."/>
            <person name="Baker D."/>
            <person name="Gharbi K."/>
            <person name="Hall N."/>
            <person name="Watson M."/>
            <person name="Adriaenssens E.M."/>
            <person name="Foster-Nyarko E."/>
            <person name="Jarju S."/>
            <person name="Secka A."/>
            <person name="Antonio M."/>
            <person name="Oren A."/>
            <person name="Chaudhuri R.R."/>
            <person name="La Ragione R."/>
            <person name="Hildebrand F."/>
            <person name="Pallen M.J."/>
        </authorList>
    </citation>
    <scope>NUCLEOTIDE SEQUENCE</scope>
    <source>
        <strain evidence="1">CHK183-1962</strain>
    </source>
</reference>
<reference evidence="1" key="2">
    <citation type="submission" date="2021-04" db="EMBL/GenBank/DDBJ databases">
        <authorList>
            <person name="Gilroy R."/>
        </authorList>
    </citation>
    <scope>NUCLEOTIDE SEQUENCE</scope>
    <source>
        <strain evidence="1">CHK183-1962</strain>
    </source>
</reference>
<gene>
    <name evidence="1" type="ORF">H9734_02130</name>
</gene>
<proteinExistence type="predicted"/>